<dbReference type="RefSeq" id="WP_149849933.1">
    <property type="nucleotide sequence ID" value="NZ_VUOB01000022.1"/>
</dbReference>
<comment type="caution">
    <text evidence="7">The sequence shown here is derived from an EMBL/GenBank/DDBJ whole genome shotgun (WGS) entry which is preliminary data.</text>
</comment>
<reference evidence="7 8" key="2">
    <citation type="submission" date="2019-09" db="EMBL/GenBank/DDBJ databases">
        <authorList>
            <person name="Jin C."/>
        </authorList>
    </citation>
    <scope>NUCLEOTIDE SEQUENCE [LARGE SCALE GENOMIC DNA]</scope>
    <source>
        <strain evidence="7 8">AN110305</strain>
    </source>
</reference>
<dbReference type="OrthoDB" id="3227279at2"/>
<organism evidence="7 8">
    <name type="scientific">Solihabitans fulvus</name>
    <dbReference type="NCBI Taxonomy" id="1892852"/>
    <lineage>
        <taxon>Bacteria</taxon>
        <taxon>Bacillati</taxon>
        <taxon>Actinomycetota</taxon>
        <taxon>Actinomycetes</taxon>
        <taxon>Pseudonocardiales</taxon>
        <taxon>Pseudonocardiaceae</taxon>
        <taxon>Solihabitans</taxon>
    </lineage>
</organism>
<evidence type="ECO:0000256" key="5">
    <source>
        <dbReference type="ARBA" id="ARBA00023136"/>
    </source>
</evidence>
<dbReference type="GO" id="GO:0022857">
    <property type="term" value="F:transmembrane transporter activity"/>
    <property type="evidence" value="ECO:0007669"/>
    <property type="project" value="InterPro"/>
</dbReference>
<dbReference type="GO" id="GO:0005886">
    <property type="term" value="C:plasma membrane"/>
    <property type="evidence" value="ECO:0007669"/>
    <property type="project" value="UniProtKB-SubCell"/>
</dbReference>
<name>A0A5B2XHQ6_9PSEU</name>
<dbReference type="CDD" id="cd06173">
    <property type="entry name" value="MFS_MefA_like"/>
    <property type="match status" value="1"/>
</dbReference>
<evidence type="ECO:0000256" key="4">
    <source>
        <dbReference type="ARBA" id="ARBA00022989"/>
    </source>
</evidence>
<evidence type="ECO:0000256" key="3">
    <source>
        <dbReference type="ARBA" id="ARBA00022692"/>
    </source>
</evidence>
<dbReference type="AlphaFoldDB" id="A0A5B2XHQ6"/>
<dbReference type="Proteomes" id="UP000323454">
    <property type="component" value="Unassembled WGS sequence"/>
</dbReference>
<proteinExistence type="predicted"/>
<protein>
    <submittedName>
        <fullName evidence="7">MFS transporter</fullName>
    </submittedName>
</protein>
<feature type="transmembrane region" description="Helical" evidence="6">
    <location>
        <begin position="53"/>
        <end position="73"/>
    </location>
</feature>
<dbReference type="Pfam" id="PF07690">
    <property type="entry name" value="MFS_1"/>
    <property type="match status" value="1"/>
</dbReference>
<evidence type="ECO:0000256" key="1">
    <source>
        <dbReference type="ARBA" id="ARBA00004651"/>
    </source>
</evidence>
<reference evidence="7 8" key="1">
    <citation type="submission" date="2019-09" db="EMBL/GenBank/DDBJ databases">
        <title>Goodfellowia gen. nov., a new genus of the Pseudonocardineae related to Actinoalloteichus, containing Goodfellowia coeruleoviolacea gen. nov., comb. nov. gen. nov., comb. nov.</title>
        <authorList>
            <person name="Labeda D."/>
        </authorList>
    </citation>
    <scope>NUCLEOTIDE SEQUENCE [LARGE SCALE GENOMIC DNA]</scope>
    <source>
        <strain evidence="7 8">AN110305</strain>
    </source>
</reference>
<evidence type="ECO:0000256" key="2">
    <source>
        <dbReference type="ARBA" id="ARBA00022475"/>
    </source>
</evidence>
<keyword evidence="8" id="KW-1185">Reference proteome</keyword>
<dbReference type="InterPro" id="IPR011701">
    <property type="entry name" value="MFS"/>
</dbReference>
<evidence type="ECO:0000256" key="6">
    <source>
        <dbReference type="SAM" id="Phobius"/>
    </source>
</evidence>
<comment type="subcellular location">
    <subcellularLocation>
        <location evidence="1">Cell membrane</location>
        <topology evidence="1">Multi-pass membrane protein</topology>
    </subcellularLocation>
</comment>
<sequence>MRQPGALRAVIGCREFSGLWISATVSTAGDQLAAVALSLLVFERTRSPAWTALTYAMMTLPTLVSGPLLAWMADRYPRRAVMLCCAWLQAGLVAAMALPGTPLPAMIALLIAVQMVASPFLAAQEATLPLVLPPKHYDDGIALFGSSADLAQMVGLASAGVVATAFGPHVALAADAVTFVLVAVLVQVTVLPRPAAAPVRVRRVTPDGSPAPHAPLDGGALGLIFGSPRLRSILGLRLLAGFAMVPQGLAVPLATQLRAPWAAGLILAVEPAANVLGVLLLYRLVRDERRRERLVGPLAVLSLAPLVVLAAHPNLVGTVTLLALAAMAGAYHTPARSAWGRIMPNAYRGRAHGIARTALRASQGGGMALGGVLAQLLGSVSTAVAGAGGVGVLLALRAALGWNRARRIANAEVTT</sequence>
<keyword evidence="3 6" id="KW-0812">Transmembrane</keyword>
<dbReference type="PANTHER" id="PTHR23513">
    <property type="entry name" value="INTEGRAL MEMBRANE EFFLUX PROTEIN-RELATED"/>
    <property type="match status" value="1"/>
</dbReference>
<dbReference type="PANTHER" id="PTHR23513:SF11">
    <property type="entry name" value="STAPHYLOFERRIN A TRANSPORTER"/>
    <property type="match status" value="1"/>
</dbReference>
<feature type="transmembrane region" description="Helical" evidence="6">
    <location>
        <begin position="294"/>
        <end position="312"/>
    </location>
</feature>
<keyword evidence="5 6" id="KW-0472">Membrane</keyword>
<keyword evidence="4 6" id="KW-1133">Transmembrane helix</keyword>
<evidence type="ECO:0000313" key="8">
    <source>
        <dbReference type="Proteomes" id="UP000323454"/>
    </source>
</evidence>
<evidence type="ECO:0000313" key="7">
    <source>
        <dbReference type="EMBL" id="KAA2262350.1"/>
    </source>
</evidence>
<accession>A0A5B2XHQ6</accession>
<dbReference type="SUPFAM" id="SSF103473">
    <property type="entry name" value="MFS general substrate transporter"/>
    <property type="match status" value="1"/>
</dbReference>
<feature type="transmembrane region" description="Helical" evidence="6">
    <location>
        <begin position="261"/>
        <end position="282"/>
    </location>
</feature>
<gene>
    <name evidence="7" type="ORF">F0L68_13860</name>
</gene>
<keyword evidence="2" id="KW-1003">Cell membrane</keyword>
<dbReference type="Gene3D" id="1.20.1250.20">
    <property type="entry name" value="MFS general substrate transporter like domains"/>
    <property type="match status" value="1"/>
</dbReference>
<dbReference type="InterPro" id="IPR036259">
    <property type="entry name" value="MFS_trans_sf"/>
</dbReference>
<dbReference type="EMBL" id="VUOB01000022">
    <property type="protein sequence ID" value="KAA2262350.1"/>
    <property type="molecule type" value="Genomic_DNA"/>
</dbReference>
<feature type="transmembrane region" description="Helical" evidence="6">
    <location>
        <begin position="234"/>
        <end position="255"/>
    </location>
</feature>
<feature type="transmembrane region" description="Helical" evidence="6">
    <location>
        <begin position="172"/>
        <end position="192"/>
    </location>
</feature>
<feature type="transmembrane region" description="Helical" evidence="6">
    <location>
        <begin position="372"/>
        <end position="396"/>
    </location>
</feature>